<protein>
    <submittedName>
        <fullName evidence="1">Uncharacterized protein</fullName>
    </submittedName>
</protein>
<dbReference type="EMBL" id="FNYE01000001">
    <property type="protein sequence ID" value="SEI40366.1"/>
    <property type="molecule type" value="Genomic_DNA"/>
</dbReference>
<keyword evidence="2" id="KW-1185">Reference proteome</keyword>
<organism evidence="1 2">
    <name type="scientific">Paraburkholderia diazotrophica</name>
    <dbReference type="NCBI Taxonomy" id="667676"/>
    <lineage>
        <taxon>Bacteria</taxon>
        <taxon>Pseudomonadati</taxon>
        <taxon>Pseudomonadota</taxon>
        <taxon>Betaproteobacteria</taxon>
        <taxon>Burkholderiales</taxon>
        <taxon>Burkholderiaceae</taxon>
        <taxon>Paraburkholderia</taxon>
    </lineage>
</organism>
<evidence type="ECO:0000313" key="1">
    <source>
        <dbReference type="EMBL" id="SEI40366.1"/>
    </source>
</evidence>
<reference evidence="2" key="1">
    <citation type="submission" date="2016-10" db="EMBL/GenBank/DDBJ databases">
        <authorList>
            <person name="Varghese N."/>
            <person name="Submissions S."/>
        </authorList>
    </citation>
    <scope>NUCLEOTIDE SEQUENCE [LARGE SCALE GENOMIC DNA]</scope>
    <source>
        <strain evidence="2">LMG 26031</strain>
    </source>
</reference>
<sequence length="134" mass="14045">MERRTFIAAGAWLSATTAWGVPWLHADGLLADIALIDTSLPESSALSAHAARARLPAFDINDAPHADIAALWYETLAPRAAQADGRLTLIGVTRAADFFVLARLALQPGAALTQAHASMTGQNQSPAVAFALTT</sequence>
<proteinExistence type="predicted"/>
<dbReference type="AlphaFoldDB" id="A0A1H6QEQ2"/>
<dbReference type="RefSeq" id="WP_090861780.1">
    <property type="nucleotide sequence ID" value="NZ_FNYE01000001.1"/>
</dbReference>
<gene>
    <name evidence="1" type="ORF">SAMN05192539_1001193</name>
</gene>
<dbReference type="OrthoDB" id="9099456at2"/>
<name>A0A1H6QEQ2_9BURK</name>
<evidence type="ECO:0000313" key="2">
    <source>
        <dbReference type="Proteomes" id="UP000198866"/>
    </source>
</evidence>
<dbReference type="Proteomes" id="UP000198866">
    <property type="component" value="Unassembled WGS sequence"/>
</dbReference>
<accession>A0A1H6QEQ2</accession>